<keyword evidence="1" id="KW-1133">Transmembrane helix</keyword>
<dbReference type="AlphaFoldDB" id="A0A2I2KWV5"/>
<dbReference type="Proteomes" id="UP000234331">
    <property type="component" value="Unassembled WGS sequence"/>
</dbReference>
<proteinExistence type="predicted"/>
<evidence type="ECO:0000256" key="1">
    <source>
        <dbReference type="SAM" id="Phobius"/>
    </source>
</evidence>
<sequence>MLGTVGAGLGLVAVCRHDLAVFGLIPLIYPLLLLVGMPLAAAAGGWLVAGREPGEIARRGAD</sequence>
<feature type="transmembrane region" description="Helical" evidence="1">
    <location>
        <begin position="26"/>
        <end position="49"/>
    </location>
</feature>
<dbReference type="EMBL" id="FZMO01000346">
    <property type="protein sequence ID" value="SNQ50132.1"/>
    <property type="molecule type" value="Genomic_DNA"/>
</dbReference>
<keyword evidence="1" id="KW-0472">Membrane</keyword>
<name>A0A2I2KWV5_9ACTN</name>
<keyword evidence="3" id="KW-1185">Reference proteome</keyword>
<evidence type="ECO:0000313" key="3">
    <source>
        <dbReference type="Proteomes" id="UP000234331"/>
    </source>
</evidence>
<organism evidence="2 3">
    <name type="scientific">Frankia canadensis</name>
    <dbReference type="NCBI Taxonomy" id="1836972"/>
    <lineage>
        <taxon>Bacteria</taxon>
        <taxon>Bacillati</taxon>
        <taxon>Actinomycetota</taxon>
        <taxon>Actinomycetes</taxon>
        <taxon>Frankiales</taxon>
        <taxon>Frankiaceae</taxon>
        <taxon>Frankia</taxon>
    </lineage>
</organism>
<reference evidence="2 3" key="1">
    <citation type="submission" date="2017-06" db="EMBL/GenBank/DDBJ databases">
        <authorList>
            <person name="Kim H.J."/>
            <person name="Triplett B.A."/>
        </authorList>
    </citation>
    <scope>NUCLEOTIDE SEQUENCE [LARGE SCALE GENOMIC DNA]</scope>
    <source>
        <strain evidence="2">FRACA_ARgP5</strain>
    </source>
</reference>
<gene>
    <name evidence="2" type="ORF">FRACA_410006</name>
</gene>
<keyword evidence="1" id="KW-0812">Transmembrane</keyword>
<protein>
    <submittedName>
        <fullName evidence="2">Uncharacterized protein</fullName>
    </submittedName>
</protein>
<dbReference type="RefSeq" id="WP_207770453.1">
    <property type="nucleotide sequence ID" value="NZ_FZMO01000346.1"/>
</dbReference>
<evidence type="ECO:0000313" key="2">
    <source>
        <dbReference type="EMBL" id="SNQ50132.1"/>
    </source>
</evidence>
<accession>A0A2I2KWV5</accession>